<comment type="caution">
    <text evidence="2">The sequence shown here is derived from an EMBL/GenBank/DDBJ whole genome shotgun (WGS) entry which is preliminary data.</text>
</comment>
<dbReference type="Proteomes" id="UP000596742">
    <property type="component" value="Unassembled WGS sequence"/>
</dbReference>
<organism evidence="2 3">
    <name type="scientific">Mytilus galloprovincialis</name>
    <name type="common">Mediterranean mussel</name>
    <dbReference type="NCBI Taxonomy" id="29158"/>
    <lineage>
        <taxon>Eukaryota</taxon>
        <taxon>Metazoa</taxon>
        <taxon>Spiralia</taxon>
        <taxon>Lophotrochozoa</taxon>
        <taxon>Mollusca</taxon>
        <taxon>Bivalvia</taxon>
        <taxon>Autobranchia</taxon>
        <taxon>Pteriomorphia</taxon>
        <taxon>Mytilida</taxon>
        <taxon>Mytiloidea</taxon>
        <taxon>Mytilidae</taxon>
        <taxon>Mytilinae</taxon>
        <taxon>Mytilus</taxon>
    </lineage>
</organism>
<feature type="region of interest" description="Disordered" evidence="1">
    <location>
        <begin position="196"/>
        <end position="267"/>
    </location>
</feature>
<evidence type="ECO:0000313" key="3">
    <source>
        <dbReference type="Proteomes" id="UP000596742"/>
    </source>
</evidence>
<reference evidence="2" key="1">
    <citation type="submission" date="2018-11" db="EMBL/GenBank/DDBJ databases">
        <authorList>
            <person name="Alioto T."/>
            <person name="Alioto T."/>
        </authorList>
    </citation>
    <scope>NUCLEOTIDE SEQUENCE</scope>
</reference>
<feature type="region of interest" description="Disordered" evidence="1">
    <location>
        <begin position="109"/>
        <end position="143"/>
    </location>
</feature>
<keyword evidence="3" id="KW-1185">Reference proteome</keyword>
<sequence>HPINLENSRRGGYESVVIDGDTPVISSEKNAYGHDDPETIRQHNKEYIDYQKQEEKKMNKSPIPNQTVEYAEVNEATKLKYKTKSNDTDQTTVNVGVSAISKDMTPEITDHIDTQTKNTTSDETESLNKSRLGKRNNTQSFVNDGKAKEKVAIVSPFVGLSVKSEGDTQEENTNTEIQQEIEDVSGQTVDHAQNFETNNQKNQQTNGNPEPSLKYNQTEPHTNQTFDNEEYPQIDSVSMNDIQEEEQVNQNSEQHSINDYEKVQIEL</sequence>
<evidence type="ECO:0000256" key="1">
    <source>
        <dbReference type="SAM" id="MobiDB-lite"/>
    </source>
</evidence>
<dbReference type="AlphaFoldDB" id="A0A8B6EI21"/>
<dbReference type="OrthoDB" id="6199708at2759"/>
<feature type="compositionally biased region" description="Low complexity" evidence="1">
    <location>
        <begin position="196"/>
        <end position="208"/>
    </location>
</feature>
<gene>
    <name evidence="2" type="ORF">MGAL_10B082795</name>
</gene>
<feature type="compositionally biased region" description="Polar residues" evidence="1">
    <location>
        <begin position="214"/>
        <end position="226"/>
    </location>
</feature>
<name>A0A8B6EI21_MYTGA</name>
<feature type="non-terminal residue" evidence="2">
    <location>
        <position position="1"/>
    </location>
</feature>
<evidence type="ECO:0000313" key="2">
    <source>
        <dbReference type="EMBL" id="VDI35049.1"/>
    </source>
</evidence>
<proteinExistence type="predicted"/>
<feature type="compositionally biased region" description="Basic and acidic residues" evidence="1">
    <location>
        <begin position="256"/>
        <end position="267"/>
    </location>
</feature>
<accession>A0A8B6EI21</accession>
<protein>
    <submittedName>
        <fullName evidence="2">Uncharacterized protein</fullName>
    </submittedName>
</protein>
<dbReference type="EMBL" id="UYJE01005199">
    <property type="protein sequence ID" value="VDI35049.1"/>
    <property type="molecule type" value="Genomic_DNA"/>
</dbReference>